<evidence type="ECO:0000259" key="1">
    <source>
        <dbReference type="Pfam" id="PF00188"/>
    </source>
</evidence>
<dbReference type="Pfam" id="PF00188">
    <property type="entry name" value="CAP"/>
    <property type="match status" value="1"/>
</dbReference>
<keyword evidence="3" id="KW-1185">Reference proteome</keyword>
<sequence>GVSAWWNQISTTAPNIGNQTYYRTQHEVVKTFVQMAWASTYKLGCGVNKCPDAGFYAVVCQYSPSDLLFDTQIYLPGEPCTNCPTGRDTCSDYLCSA</sequence>
<organism evidence="2 3">
    <name type="scientific">Oesophagostomum dentatum</name>
    <name type="common">Nodular worm</name>
    <dbReference type="NCBI Taxonomy" id="61180"/>
    <lineage>
        <taxon>Eukaryota</taxon>
        <taxon>Metazoa</taxon>
        <taxon>Ecdysozoa</taxon>
        <taxon>Nematoda</taxon>
        <taxon>Chromadorea</taxon>
        <taxon>Rhabditida</taxon>
        <taxon>Rhabditina</taxon>
        <taxon>Rhabditomorpha</taxon>
        <taxon>Strongyloidea</taxon>
        <taxon>Strongylidae</taxon>
        <taxon>Oesophagostomum</taxon>
    </lineage>
</organism>
<dbReference type="SUPFAM" id="SSF55797">
    <property type="entry name" value="PR-1-like"/>
    <property type="match status" value="1"/>
</dbReference>
<evidence type="ECO:0000313" key="2">
    <source>
        <dbReference type="EMBL" id="KHJ88519.1"/>
    </source>
</evidence>
<protein>
    <recommendedName>
        <fullName evidence="1">SCP domain-containing protein</fullName>
    </recommendedName>
</protein>
<evidence type="ECO:0000313" key="3">
    <source>
        <dbReference type="Proteomes" id="UP000053660"/>
    </source>
</evidence>
<dbReference type="CDD" id="cd05380">
    <property type="entry name" value="CAP_euk"/>
    <property type="match status" value="1"/>
</dbReference>
<dbReference type="InterPro" id="IPR014044">
    <property type="entry name" value="CAP_dom"/>
</dbReference>
<accession>A0A0B1SU90</accession>
<dbReference type="AlphaFoldDB" id="A0A0B1SU90"/>
<dbReference type="InterPro" id="IPR035940">
    <property type="entry name" value="CAP_sf"/>
</dbReference>
<feature type="non-terminal residue" evidence="2">
    <location>
        <position position="1"/>
    </location>
</feature>
<name>A0A0B1SU90_OESDE</name>
<reference evidence="2 3" key="1">
    <citation type="submission" date="2014-03" db="EMBL/GenBank/DDBJ databases">
        <title>Draft genome of the hookworm Oesophagostomum dentatum.</title>
        <authorList>
            <person name="Mitreva M."/>
        </authorList>
    </citation>
    <scope>NUCLEOTIDE SEQUENCE [LARGE SCALE GENOMIC DNA]</scope>
    <source>
        <strain evidence="2 3">OD-Hann</strain>
    </source>
</reference>
<gene>
    <name evidence="2" type="ORF">OESDEN_11683</name>
</gene>
<feature type="domain" description="SCP" evidence="1">
    <location>
        <begin position="2"/>
        <end position="62"/>
    </location>
</feature>
<dbReference type="OrthoDB" id="43654at2759"/>
<dbReference type="EMBL" id="KN555701">
    <property type="protein sequence ID" value="KHJ88519.1"/>
    <property type="molecule type" value="Genomic_DNA"/>
</dbReference>
<dbReference type="Gene3D" id="3.40.33.10">
    <property type="entry name" value="CAP"/>
    <property type="match status" value="1"/>
</dbReference>
<dbReference type="Proteomes" id="UP000053660">
    <property type="component" value="Unassembled WGS sequence"/>
</dbReference>
<proteinExistence type="predicted"/>